<feature type="region of interest" description="Disordered" evidence="1">
    <location>
        <begin position="671"/>
        <end position="872"/>
    </location>
</feature>
<feature type="region of interest" description="Disordered" evidence="1">
    <location>
        <begin position="1139"/>
        <end position="1171"/>
    </location>
</feature>
<feature type="compositionally biased region" description="Polar residues" evidence="1">
    <location>
        <begin position="747"/>
        <end position="781"/>
    </location>
</feature>
<feature type="region of interest" description="Disordered" evidence="1">
    <location>
        <begin position="252"/>
        <end position="291"/>
    </location>
</feature>
<organism evidence="2 3">
    <name type="scientific">Raphanus sativus</name>
    <name type="common">Radish</name>
    <name type="synonym">Raphanus raphanistrum var. sativus</name>
    <dbReference type="NCBI Taxonomy" id="3726"/>
    <lineage>
        <taxon>Eukaryota</taxon>
        <taxon>Viridiplantae</taxon>
        <taxon>Streptophyta</taxon>
        <taxon>Embryophyta</taxon>
        <taxon>Tracheophyta</taxon>
        <taxon>Spermatophyta</taxon>
        <taxon>Magnoliopsida</taxon>
        <taxon>eudicotyledons</taxon>
        <taxon>Gunneridae</taxon>
        <taxon>Pentapetalae</taxon>
        <taxon>rosids</taxon>
        <taxon>malvids</taxon>
        <taxon>Brassicales</taxon>
        <taxon>Brassicaceae</taxon>
        <taxon>Brassiceae</taxon>
        <taxon>Raphanus</taxon>
    </lineage>
</organism>
<dbReference type="KEGG" id="rsz:108812726"/>
<feature type="compositionally biased region" description="Polar residues" evidence="1">
    <location>
        <begin position="252"/>
        <end position="285"/>
    </location>
</feature>
<feature type="region of interest" description="Disordered" evidence="1">
    <location>
        <begin position="503"/>
        <end position="522"/>
    </location>
</feature>
<feature type="region of interest" description="Disordered" evidence="1">
    <location>
        <begin position="323"/>
        <end position="398"/>
    </location>
</feature>
<feature type="compositionally biased region" description="Basic and acidic residues" evidence="1">
    <location>
        <begin position="671"/>
        <end position="683"/>
    </location>
</feature>
<feature type="compositionally biased region" description="Polar residues" evidence="1">
    <location>
        <begin position="693"/>
        <end position="707"/>
    </location>
</feature>
<sequence length="1171" mass="129521">MKSSTRLDSVVFQLTPTRTRCDLLIIDDGKTEKIATGLLDPFLAHLKTAQDQVARGGYSIVLKPKDSDSASWFTKATIQRFVRFVSNPDVLERVYTLETEIIQIREAIGIQNNSQVALTVVKDNLRAKRAEKKSTQGGSRPLIHHNEEKAIVLYEPDSHPKQPNLSTTSDENSKVQVLKVLETRKKMLQKEQGMAFARAVAAGFQVDDMLPLIFFAKSFGASRLMDACIRFMDLWKKKHESGQWVDIDATQPNATNNMRRNSWPGTTENNNDVKSPTDNKGNVNQEHVPMYVHSPPGTFPVFQGYAMQGMPYYPNYPYPSPYLSTDDSRRSSGQRKAKKHHSSCSSEDSGSEDEKGKSGRRRKSGKVVIRNINFINSKKQDHSGTESDAAEEGEEGEIVVECYNDGKERETKGTEAGTGDWQAFQTLLLQDADREERTFDPMMEKKKKQGTGKYDPLAYDERESEKYKERVDTTDIRNGTVTGRVRGSSDSFMVHQRENGFENPLNLNGFDNPRNGLDKRSSVVNMDDDSYIVTREAAGSSTRNALDIGSEISSYHQADGNERNKINYEPHDLSLIPERETEKLSAGYDPALDFGSKALKKKNNQEAGVAKKSVRDHPTSRLSKDAADKRKASGVIGKGRPTKMSPSDEARARADKLRNFKADLLIMKKEKEEEERKRIEGLKIARQKRIAAKTNSTVGQSQLSAQQTRKHLPNRFSPGAPRASKFSDTEPGSLSPLQRRLPIRSASLGSNESQKVAQNSKLSSGSKSTGDRLTSSISPLPSSKRENIATRISLDSQSKSVSTTRRVSEPKMGNAPSSVVRSLHTRQTRSISPLPLSKRETRVSLDSQNKSVSRTRRLSEPKMGSAPSSAVRSLRTIASKKASDAPEVKKISAIVNYDIAKIASLPELKIKPSKGANNVLVKGAEKIKSSVSEIEPSGNKNNVVDETPVIEKTVVMVLPSSARSISADQTKHEKSKVADKKVNETMQESGNDLVLVRPETLSDLITETPKFLTIQSVVEKPSEAPDARVSSLEVPGTVYSECSQEPGPSFHSNEKAQETVKVLAPEKKISEALEKSQTRESATKGLRKLLRFGKKSLSSSIGEYYTKSNNAAFSSNKDHEPTVTSATTSEALTLKHLISQDETPTAAATTSQKSSRHFSLLSPFKNKKRVS</sequence>
<keyword evidence="2" id="KW-1185">Reference proteome</keyword>
<reference evidence="3" key="2">
    <citation type="submission" date="2025-08" db="UniProtKB">
        <authorList>
            <consortium name="RefSeq"/>
        </authorList>
    </citation>
    <scope>IDENTIFICATION</scope>
    <source>
        <tissue evidence="3">Leaf</tissue>
    </source>
</reference>
<dbReference type="Proteomes" id="UP000504610">
    <property type="component" value="Chromosome 6"/>
</dbReference>
<accession>A0A6J0JXS0</accession>
<feature type="compositionally biased region" description="Polar residues" evidence="1">
    <location>
        <begin position="1140"/>
        <end position="1153"/>
    </location>
</feature>
<dbReference type="RefSeq" id="XP_018440565.1">
    <property type="nucleotide sequence ID" value="XM_018585063.2"/>
</dbReference>
<feature type="compositionally biased region" description="Polar residues" evidence="1">
    <location>
        <begin position="793"/>
        <end position="805"/>
    </location>
</feature>
<gene>
    <name evidence="3" type="primary">LOC108812726</name>
</gene>
<feature type="region of interest" description="Disordered" evidence="1">
    <location>
        <begin position="603"/>
        <end position="653"/>
    </location>
</feature>
<dbReference type="PANTHER" id="PTHR31008">
    <property type="entry name" value="COP1-INTERACTING PROTEIN-RELATED"/>
    <property type="match status" value="1"/>
</dbReference>
<dbReference type="AlphaFoldDB" id="A0A6J0JXS0"/>
<dbReference type="OrthoDB" id="1928292at2759"/>
<feature type="compositionally biased region" description="Basic residues" evidence="1">
    <location>
        <begin position="332"/>
        <end position="342"/>
    </location>
</feature>
<dbReference type="GeneID" id="108812726"/>
<evidence type="ECO:0000313" key="3">
    <source>
        <dbReference type="RefSeq" id="XP_018440565.1"/>
    </source>
</evidence>
<dbReference type="PANTHER" id="PTHR31008:SF23">
    <property type="entry name" value="COP1-INTERACTING PROTEIN 7"/>
    <property type="match status" value="1"/>
</dbReference>
<evidence type="ECO:0000313" key="2">
    <source>
        <dbReference type="Proteomes" id="UP000504610"/>
    </source>
</evidence>
<feature type="compositionally biased region" description="Basic and acidic residues" evidence="1">
    <location>
        <begin position="613"/>
        <end position="631"/>
    </location>
</feature>
<evidence type="ECO:0000256" key="1">
    <source>
        <dbReference type="SAM" id="MobiDB-lite"/>
    </source>
</evidence>
<protein>
    <submittedName>
        <fullName evidence="3">COP1-interacting protein 7</fullName>
    </submittedName>
</protein>
<proteinExistence type="predicted"/>
<name>A0A6J0JXS0_RAPSA</name>
<reference evidence="2" key="1">
    <citation type="journal article" date="2019" name="Database">
        <title>The radish genome database (RadishGD): an integrated information resource for radish genomics.</title>
        <authorList>
            <person name="Yu H.J."/>
            <person name="Baek S."/>
            <person name="Lee Y.J."/>
            <person name="Cho A."/>
            <person name="Mun J.H."/>
        </authorList>
    </citation>
    <scope>NUCLEOTIDE SEQUENCE [LARGE SCALE GENOMIC DNA]</scope>
    <source>
        <strain evidence="2">cv. WK10039</strain>
    </source>
</reference>
<feature type="compositionally biased region" description="Acidic residues" evidence="1">
    <location>
        <begin position="388"/>
        <end position="398"/>
    </location>
</feature>